<reference evidence="1 2" key="1">
    <citation type="journal article" date="2013" name="Pathog. Dis.">
        <title>Genome sequences of 65 Helicobacter pylori strains isolated from asymptomatic individuals and patients with gastric cancer, peptic ulcer disease, or gastritis.</title>
        <authorList>
            <person name="Blanchard T.G."/>
            <person name="Czinn S.J."/>
            <person name="Correa P."/>
            <person name="Nakazawa T."/>
            <person name="Keelan M."/>
            <person name="Morningstar L."/>
            <person name="Santana-Cruz I."/>
            <person name="Maroo A."/>
            <person name="McCracken C."/>
            <person name="Shefchek K."/>
            <person name="Daugherty S."/>
            <person name="Song Y."/>
            <person name="Fraser C.M."/>
            <person name="Fricke W.F."/>
        </authorList>
    </citation>
    <scope>NUCLEOTIDE SEQUENCE [LARGE SCALE GENOMIC DNA]</scope>
    <source>
        <strain evidence="1 2">Hp H-45</strain>
    </source>
</reference>
<evidence type="ECO:0000313" key="2">
    <source>
        <dbReference type="Proteomes" id="UP000003895"/>
    </source>
</evidence>
<evidence type="ECO:0000313" key="1">
    <source>
        <dbReference type="EMBL" id="EJB68196.1"/>
    </source>
</evidence>
<proteinExistence type="predicted"/>
<dbReference type="EMBL" id="AKOQ01000007">
    <property type="protein sequence ID" value="EJB68196.1"/>
    <property type="molecule type" value="Genomic_DNA"/>
</dbReference>
<gene>
    <name evidence="1" type="ORF">HPHPH45_0844</name>
</gene>
<protein>
    <submittedName>
        <fullName evidence="1">Uncharacterized protein</fullName>
    </submittedName>
</protein>
<sequence length="62" mass="6905">MVEEIKVGRFVLALCPCNGDFIGFECLEARLIPHALKKALLLGCRGKISPLVRVNYSIITKF</sequence>
<comment type="caution">
    <text evidence="1">The sequence shown here is derived from an EMBL/GenBank/DDBJ whole genome shotgun (WGS) entry which is preliminary data.</text>
</comment>
<dbReference type="PATRIC" id="fig|992050.3.peg.832"/>
<organism evidence="1 2">
    <name type="scientific">Helicobacter pylori Hp H-45</name>
    <dbReference type="NCBI Taxonomy" id="992050"/>
    <lineage>
        <taxon>Bacteria</taxon>
        <taxon>Pseudomonadati</taxon>
        <taxon>Campylobacterota</taxon>
        <taxon>Epsilonproteobacteria</taxon>
        <taxon>Campylobacterales</taxon>
        <taxon>Helicobacteraceae</taxon>
        <taxon>Helicobacter</taxon>
    </lineage>
</organism>
<name>I9TDQ1_HELPX</name>
<dbReference type="AlphaFoldDB" id="I9TDQ1"/>
<dbReference type="Proteomes" id="UP000003895">
    <property type="component" value="Unassembled WGS sequence"/>
</dbReference>
<accession>I9TDQ1</accession>
<dbReference type="RefSeq" id="WP_001883752.1">
    <property type="nucleotide sequence ID" value="NZ_AKOQ01000007.1"/>
</dbReference>